<keyword evidence="3" id="KW-1185">Reference proteome</keyword>
<dbReference type="RefSeq" id="WP_207550037.1">
    <property type="nucleotide sequence ID" value="NZ_FNKK01000002.1"/>
</dbReference>
<evidence type="ECO:0000313" key="2">
    <source>
        <dbReference type="EMBL" id="SDR23578.1"/>
    </source>
</evidence>
<dbReference type="PANTHER" id="PTHR37168:SF1">
    <property type="entry name" value="CRISPR-ASSOCIATED EXONUCLEASE CAS4"/>
    <property type="match status" value="1"/>
</dbReference>
<dbReference type="GO" id="GO:0004527">
    <property type="term" value="F:exonuclease activity"/>
    <property type="evidence" value="ECO:0007669"/>
    <property type="project" value="UniProtKB-KW"/>
</dbReference>
<dbReference type="InterPro" id="IPR022765">
    <property type="entry name" value="Dna2/Cas4_DUF83"/>
</dbReference>
<dbReference type="EMBL" id="FNKK01000002">
    <property type="protein sequence ID" value="SDR23578.1"/>
    <property type="molecule type" value="Genomic_DNA"/>
</dbReference>
<keyword evidence="2" id="KW-0378">Hydrolase</keyword>
<feature type="domain" description="DUF83" evidence="1">
    <location>
        <begin position="9"/>
        <end position="163"/>
    </location>
</feature>
<dbReference type="Pfam" id="PF01930">
    <property type="entry name" value="Cas_Cas4"/>
    <property type="match status" value="1"/>
</dbReference>
<reference evidence="2 3" key="1">
    <citation type="submission" date="2016-10" db="EMBL/GenBank/DDBJ databases">
        <authorList>
            <person name="de Groot N.N."/>
        </authorList>
    </citation>
    <scope>NUCLEOTIDE SEQUENCE [LARGE SCALE GENOMIC DNA]</scope>
    <source>
        <strain evidence="2 3">DSM 43794</strain>
    </source>
</reference>
<dbReference type="AlphaFoldDB" id="A0A1H1HEK0"/>
<protein>
    <submittedName>
        <fullName evidence="2">CRISPR-associated exonuclease, Cas4 family</fullName>
    </submittedName>
</protein>
<accession>A0A1H1HEK0</accession>
<dbReference type="Gene3D" id="3.90.320.10">
    <property type="match status" value="1"/>
</dbReference>
<dbReference type="PANTHER" id="PTHR37168">
    <property type="entry name" value="CRISPR-ASSOCIATED EXONUCLEASE CAS4"/>
    <property type="match status" value="1"/>
</dbReference>
<organism evidence="2 3">
    <name type="scientific">Thermostaphylospora chromogena</name>
    <dbReference type="NCBI Taxonomy" id="35622"/>
    <lineage>
        <taxon>Bacteria</taxon>
        <taxon>Bacillati</taxon>
        <taxon>Actinomycetota</taxon>
        <taxon>Actinomycetes</taxon>
        <taxon>Streptosporangiales</taxon>
        <taxon>Thermomonosporaceae</taxon>
        <taxon>Thermostaphylospora</taxon>
    </lineage>
</organism>
<keyword evidence="2" id="KW-0269">Exonuclease</keyword>
<dbReference type="STRING" id="35622.SAMN04489764_4323"/>
<name>A0A1H1HEK0_9ACTN</name>
<keyword evidence="2" id="KW-0540">Nuclease</keyword>
<evidence type="ECO:0000313" key="3">
    <source>
        <dbReference type="Proteomes" id="UP000217103"/>
    </source>
</evidence>
<gene>
    <name evidence="2" type="ORF">SAMN04489764_4323</name>
</gene>
<evidence type="ECO:0000259" key="1">
    <source>
        <dbReference type="Pfam" id="PF01930"/>
    </source>
</evidence>
<proteinExistence type="predicted"/>
<dbReference type="Proteomes" id="UP000217103">
    <property type="component" value="Unassembled WGS sequence"/>
</dbReference>
<dbReference type="InterPro" id="IPR011604">
    <property type="entry name" value="PDDEXK-like_dom_sf"/>
</dbReference>
<sequence>MITPADVGGVHVKYLYHCRRQLWLYARGMRPEHLNAAVQLGEAVHDTSYRRSSPVDLGAARLDHLDGAAWVHEVKSSAQPSQADKAQVMHYCYRLRQIGIAAQGGILHYPKTRRTTRLPYTAQAARQAEEDIAQVVEVVTADVSPPRLAKTACRGCSYLDYCWNE</sequence>